<keyword evidence="2" id="KW-1185">Reference proteome</keyword>
<accession>A0ACB8Z3S5</accession>
<organism evidence="1 2">
    <name type="scientific">Arctium lappa</name>
    <name type="common">Greater burdock</name>
    <name type="synonym">Lappa major</name>
    <dbReference type="NCBI Taxonomy" id="4217"/>
    <lineage>
        <taxon>Eukaryota</taxon>
        <taxon>Viridiplantae</taxon>
        <taxon>Streptophyta</taxon>
        <taxon>Embryophyta</taxon>
        <taxon>Tracheophyta</taxon>
        <taxon>Spermatophyta</taxon>
        <taxon>Magnoliopsida</taxon>
        <taxon>eudicotyledons</taxon>
        <taxon>Gunneridae</taxon>
        <taxon>Pentapetalae</taxon>
        <taxon>asterids</taxon>
        <taxon>campanulids</taxon>
        <taxon>Asterales</taxon>
        <taxon>Asteraceae</taxon>
        <taxon>Carduoideae</taxon>
        <taxon>Cardueae</taxon>
        <taxon>Arctiinae</taxon>
        <taxon>Arctium</taxon>
    </lineage>
</organism>
<comment type="caution">
    <text evidence="1">The sequence shown here is derived from an EMBL/GenBank/DDBJ whole genome shotgun (WGS) entry which is preliminary data.</text>
</comment>
<sequence length="797" mass="87810">MPGIRSSPALNITGFELTKGNLRFFQTPARWNGRLWGRTDCVFNGSGSGNCASGNCESKELECNGTAYTLPVTRAEFIIDHDQDLYGVSLTDGYNLQMIVEVNGGSGSGFLSCAKTGCVDDLSQRCPMDLWAGGGGCKNVGCEALGAPSDAQMPCNRKAYPELFKSACPVSYSTPNNGQTRLFSCKDVDYTVRFCPSADAFSTIKLGSQLNSSDQLVSVRGNFTLGFFDKDYRYLGIWYTNDVQSRKVWVANPNAPIVSTSGAHALSIDANTGNLIISAGGKTLMNITDVQARPNPNLTATLEDDGNFRLINETDKRVLWQSFDHPTNVLLLVMKLGSSMTTGQNWSLTSWLNNEIPTSGVFTLSWEVTKEASQILMIRRRGQPYWTSGNLADQKFRYLSILYGPGWRSQYDLTSLYNNKERYFSYEARNEALPMWILTAKGQITDSNNSTVWTPEFCYGYESNNGCVNSSLPPCRTKTDNFNVKNDEFASETRSGIHHISSLSNSDCFVKCWNDCHCVGFNSGTANGTGCVIWTGNNSFLVNPRGNSTSKTKTDNFNVKNDEFASETRSGIHHNSRLSISDCFVKCWNDCHCVGFNSGTANGTGCVIWTGNNSFLVNPRGNSTSKRKRDEYFLELTSSETFKDVHQLESNGGKGNDVLLFSFASIMAATGDFSDENKLGQGGFGPVYKSWELWQQGDTLELKDPTLGDTCCIKRQFSRTVHVALICVQESPMDRPTTSDMISMLLNDTMSLPTPKKPAFYTGVVESKSTSDETKAKDCSVNNMTVTVIEARLVMKL</sequence>
<dbReference type="Proteomes" id="UP001055879">
    <property type="component" value="Linkage Group LG11"/>
</dbReference>
<proteinExistence type="predicted"/>
<protein>
    <submittedName>
        <fullName evidence="1">Uncharacterized protein</fullName>
    </submittedName>
</protein>
<name>A0ACB8Z3S5_ARCLA</name>
<reference evidence="2" key="1">
    <citation type="journal article" date="2022" name="Mol. Ecol. Resour.">
        <title>The genomes of chicory, endive, great burdock and yacon provide insights into Asteraceae palaeo-polyploidization history and plant inulin production.</title>
        <authorList>
            <person name="Fan W."/>
            <person name="Wang S."/>
            <person name="Wang H."/>
            <person name="Wang A."/>
            <person name="Jiang F."/>
            <person name="Liu H."/>
            <person name="Zhao H."/>
            <person name="Xu D."/>
            <person name="Zhang Y."/>
        </authorList>
    </citation>
    <scope>NUCLEOTIDE SEQUENCE [LARGE SCALE GENOMIC DNA]</scope>
    <source>
        <strain evidence="2">cv. Niubang</strain>
    </source>
</reference>
<evidence type="ECO:0000313" key="2">
    <source>
        <dbReference type="Proteomes" id="UP001055879"/>
    </source>
</evidence>
<evidence type="ECO:0000313" key="1">
    <source>
        <dbReference type="EMBL" id="KAI3692202.1"/>
    </source>
</evidence>
<dbReference type="EMBL" id="CM042057">
    <property type="protein sequence ID" value="KAI3692202.1"/>
    <property type="molecule type" value="Genomic_DNA"/>
</dbReference>
<gene>
    <name evidence="1" type="ORF">L6452_32013</name>
</gene>
<reference evidence="1 2" key="2">
    <citation type="journal article" date="2022" name="Mol. Ecol. Resour.">
        <title>The genomes of chicory, endive, great burdock and yacon provide insights into Asteraceae paleo-polyploidization history and plant inulin production.</title>
        <authorList>
            <person name="Fan W."/>
            <person name="Wang S."/>
            <person name="Wang H."/>
            <person name="Wang A."/>
            <person name="Jiang F."/>
            <person name="Liu H."/>
            <person name="Zhao H."/>
            <person name="Xu D."/>
            <person name="Zhang Y."/>
        </authorList>
    </citation>
    <scope>NUCLEOTIDE SEQUENCE [LARGE SCALE GENOMIC DNA]</scope>
    <source>
        <strain evidence="2">cv. Niubang</strain>
    </source>
</reference>